<dbReference type="EMBL" id="NVQR01000039">
    <property type="protein sequence ID" value="PCH62433.1"/>
    <property type="molecule type" value="Genomic_DNA"/>
</dbReference>
<dbReference type="SMART" id="SM00967">
    <property type="entry name" value="SpoU_sub_bind"/>
    <property type="match status" value="1"/>
</dbReference>
<evidence type="ECO:0000256" key="5">
    <source>
        <dbReference type="ARBA" id="ARBA00022691"/>
    </source>
</evidence>
<evidence type="ECO:0000256" key="3">
    <source>
        <dbReference type="ARBA" id="ARBA00022603"/>
    </source>
</evidence>
<dbReference type="CDD" id="cd18103">
    <property type="entry name" value="SpoU-like_RlmB"/>
    <property type="match status" value="1"/>
</dbReference>
<dbReference type="FunFam" id="3.40.1280.10:FF:000008">
    <property type="entry name" value="Group 3 RNA methyltransferase TrmH"/>
    <property type="match status" value="1"/>
</dbReference>
<feature type="binding site" evidence="6">
    <location>
        <position position="220"/>
    </location>
    <ligand>
        <name>S-adenosyl-L-methionine</name>
        <dbReference type="ChEBI" id="CHEBI:59789"/>
    </ligand>
</feature>
<feature type="binding site" evidence="6">
    <location>
        <position position="229"/>
    </location>
    <ligand>
        <name>S-adenosyl-L-methionine</name>
        <dbReference type="ChEBI" id="CHEBI:59789"/>
    </ligand>
</feature>
<keyword evidence="3 6" id="KW-0489">Methyltransferase</keyword>
<evidence type="ECO:0000256" key="6">
    <source>
        <dbReference type="HAMAP-Rule" id="MF_01887"/>
    </source>
</evidence>
<dbReference type="GO" id="GO:0003723">
    <property type="term" value="F:RNA binding"/>
    <property type="evidence" value="ECO:0007669"/>
    <property type="project" value="InterPro"/>
</dbReference>
<feature type="binding site" evidence="6">
    <location>
        <position position="200"/>
    </location>
    <ligand>
        <name>S-adenosyl-L-methionine</name>
        <dbReference type="ChEBI" id="CHEBI:59789"/>
    </ligand>
</feature>
<reference evidence="9" key="1">
    <citation type="submission" date="2017-08" db="EMBL/GenBank/DDBJ databases">
        <title>A dynamic microbial community with high functional redundancy inhabits the cold, oxic subseafloor aquifer.</title>
        <authorList>
            <person name="Tully B.J."/>
            <person name="Wheat C.G."/>
            <person name="Glazer B.T."/>
            <person name="Huber J.A."/>
        </authorList>
    </citation>
    <scope>NUCLEOTIDE SEQUENCE [LARGE SCALE GENOMIC DNA]</scope>
</reference>
<dbReference type="InterPro" id="IPR029028">
    <property type="entry name" value="Alpha/beta_knot_MTases"/>
</dbReference>
<keyword evidence="4 6" id="KW-0808">Transferase</keyword>
<dbReference type="InterPro" id="IPR029026">
    <property type="entry name" value="tRNA_m1G_MTases_N"/>
</dbReference>
<dbReference type="Proteomes" id="UP000218172">
    <property type="component" value="Unassembled WGS sequence"/>
</dbReference>
<evidence type="ECO:0000256" key="1">
    <source>
        <dbReference type="ARBA" id="ARBA00022490"/>
    </source>
</evidence>
<keyword evidence="2 6" id="KW-0698">rRNA processing</keyword>
<feature type="domain" description="RNA 2-O ribose methyltransferase substrate binding" evidence="7">
    <location>
        <begin position="7"/>
        <end position="82"/>
    </location>
</feature>
<keyword evidence="1 6" id="KW-0963">Cytoplasm</keyword>
<comment type="subcellular location">
    <subcellularLocation>
        <location evidence="6">Cytoplasm</location>
    </subcellularLocation>
</comment>
<dbReference type="GO" id="GO:0005829">
    <property type="term" value="C:cytosol"/>
    <property type="evidence" value="ECO:0007669"/>
    <property type="project" value="TreeGrafter"/>
</dbReference>
<dbReference type="InterPro" id="IPR013123">
    <property type="entry name" value="SpoU_subst-bd"/>
</dbReference>
<comment type="catalytic activity">
    <reaction evidence="6">
        <text>guanosine(2251) in 23S rRNA + S-adenosyl-L-methionine = 2'-O-methylguanosine(2251) in 23S rRNA + S-adenosyl-L-homocysteine + H(+)</text>
        <dbReference type="Rhea" id="RHEA:24140"/>
        <dbReference type="Rhea" id="RHEA-COMP:10239"/>
        <dbReference type="Rhea" id="RHEA-COMP:10241"/>
        <dbReference type="ChEBI" id="CHEBI:15378"/>
        <dbReference type="ChEBI" id="CHEBI:57856"/>
        <dbReference type="ChEBI" id="CHEBI:59789"/>
        <dbReference type="ChEBI" id="CHEBI:74269"/>
        <dbReference type="ChEBI" id="CHEBI:74445"/>
        <dbReference type="EC" id="2.1.1.185"/>
    </reaction>
</comment>
<dbReference type="InterPro" id="IPR029064">
    <property type="entry name" value="Ribosomal_eL30-like_sf"/>
</dbReference>
<organism evidence="8 9">
    <name type="scientific">SAR86 cluster bacterium</name>
    <dbReference type="NCBI Taxonomy" id="2030880"/>
    <lineage>
        <taxon>Bacteria</taxon>
        <taxon>Pseudomonadati</taxon>
        <taxon>Pseudomonadota</taxon>
        <taxon>Gammaproteobacteria</taxon>
        <taxon>SAR86 cluster</taxon>
    </lineage>
</organism>
<evidence type="ECO:0000256" key="2">
    <source>
        <dbReference type="ARBA" id="ARBA00022552"/>
    </source>
</evidence>
<evidence type="ECO:0000313" key="9">
    <source>
        <dbReference type="Proteomes" id="UP000218172"/>
    </source>
</evidence>
<keyword evidence="5 6" id="KW-0949">S-adenosyl-L-methionine</keyword>
<dbReference type="EC" id="2.1.1.185" evidence="6"/>
<dbReference type="SUPFAM" id="SSF75217">
    <property type="entry name" value="alpha/beta knot"/>
    <property type="match status" value="1"/>
</dbReference>
<dbReference type="NCBIfam" id="TIGR00186">
    <property type="entry name" value="rRNA_methyl_3"/>
    <property type="match status" value="1"/>
</dbReference>
<dbReference type="PANTHER" id="PTHR46429:SF1">
    <property type="entry name" value="23S RRNA (GUANOSINE-2'-O-)-METHYLTRANSFERASE RLMB"/>
    <property type="match status" value="1"/>
</dbReference>
<dbReference type="InterPro" id="IPR001537">
    <property type="entry name" value="SpoU_MeTrfase"/>
</dbReference>
<dbReference type="InterPro" id="IPR024915">
    <property type="entry name" value="23S_rRNA_MeTrfase_RlmB"/>
</dbReference>
<dbReference type="Gene3D" id="3.40.1280.10">
    <property type="match status" value="1"/>
</dbReference>
<dbReference type="InterPro" id="IPR004441">
    <property type="entry name" value="rRNA_MeTrfase_TrmH"/>
</dbReference>
<dbReference type="Pfam" id="PF08032">
    <property type="entry name" value="SpoU_sub_bind"/>
    <property type="match status" value="1"/>
</dbReference>
<gene>
    <name evidence="6" type="primary">rlmB</name>
    <name evidence="8" type="ORF">COC19_02865</name>
</gene>
<sequence length="249" mass="26930">MAQKNEWVVGIHAVSELLKQQPASVQRLVFQSGRDDARLGEIKQLVAELGLRTEVLDKRDIDRSAGGTHQGVAAWVKFVDVTKDERFLKKLLDDLDHEPLLLVLDGITDPHNLGACLRTADAAGVDAVIVPKDRSASINTTVRKVACGAGETVNFVGVTNLQRCLQTLKQRGIWMVGAAGEAQQGIHQQSLTGPLALVMGSEDKGLRRLTRESCDFLVSIPMAGALSSLNVSVATGICLFEAIRQRSKD</sequence>
<comment type="function">
    <text evidence="6">Specifically methylates the ribose of guanosine 2251 in 23S rRNA.</text>
</comment>
<proteinExistence type="inferred from homology"/>
<accession>A0A2A4MR81</accession>
<dbReference type="AlphaFoldDB" id="A0A2A4MR81"/>
<name>A0A2A4MR81_9GAMM</name>
<dbReference type="Gene3D" id="3.30.1330.30">
    <property type="match status" value="1"/>
</dbReference>
<comment type="similarity">
    <text evidence="6">Belongs to the class IV-like SAM-binding methyltransferase superfamily. RNA methyltransferase TrmH family. RlmB subfamily.</text>
</comment>
<comment type="caution">
    <text evidence="8">The sequence shown here is derived from an EMBL/GenBank/DDBJ whole genome shotgun (WGS) entry which is preliminary data.</text>
</comment>
<dbReference type="SUPFAM" id="SSF55315">
    <property type="entry name" value="L30e-like"/>
    <property type="match status" value="1"/>
</dbReference>
<dbReference type="HAMAP" id="MF_01887">
    <property type="entry name" value="23SrRNA_methyltr_B"/>
    <property type="match status" value="1"/>
</dbReference>
<dbReference type="GO" id="GO:0070039">
    <property type="term" value="F:rRNA (guanosine-2'-O-)-methyltransferase activity"/>
    <property type="evidence" value="ECO:0007669"/>
    <property type="project" value="UniProtKB-UniRule"/>
</dbReference>
<dbReference type="Pfam" id="PF00588">
    <property type="entry name" value="SpoU_methylase"/>
    <property type="match status" value="1"/>
</dbReference>
<evidence type="ECO:0000313" key="8">
    <source>
        <dbReference type="EMBL" id="PCH62433.1"/>
    </source>
</evidence>
<evidence type="ECO:0000256" key="4">
    <source>
        <dbReference type="ARBA" id="ARBA00022679"/>
    </source>
</evidence>
<protein>
    <recommendedName>
        <fullName evidence="6">23S rRNA (guanosine-2'-O-)-methyltransferase RlmB</fullName>
        <ecNumber evidence="6">2.1.1.185</ecNumber>
    </recommendedName>
    <alternativeName>
        <fullName evidence="6">23S rRNA (guanosine2251 2'-O)-methyltransferase</fullName>
    </alternativeName>
    <alternativeName>
        <fullName evidence="6">23S rRNA Gm2251 2'-O-methyltransferase</fullName>
    </alternativeName>
</protein>
<dbReference type="PANTHER" id="PTHR46429">
    <property type="entry name" value="23S RRNA (GUANOSINE-2'-O-)-METHYLTRANSFERASE RLMB"/>
    <property type="match status" value="1"/>
</dbReference>
<evidence type="ECO:0000259" key="7">
    <source>
        <dbReference type="SMART" id="SM00967"/>
    </source>
</evidence>